<evidence type="ECO:0000256" key="10">
    <source>
        <dbReference type="ARBA" id="ARBA00022977"/>
    </source>
</evidence>
<evidence type="ECO:0000256" key="3">
    <source>
        <dbReference type="ARBA" id="ARBA00004868"/>
    </source>
</evidence>
<comment type="catalytic activity">
    <reaction evidence="1 11">
        <text>5-(2-hydroxyethyl)-4-methylthiazole + ATP = 4-methyl-5-(2-phosphooxyethyl)-thiazole + ADP + H(+)</text>
        <dbReference type="Rhea" id="RHEA:24212"/>
        <dbReference type="ChEBI" id="CHEBI:15378"/>
        <dbReference type="ChEBI" id="CHEBI:17957"/>
        <dbReference type="ChEBI" id="CHEBI:30616"/>
        <dbReference type="ChEBI" id="CHEBI:58296"/>
        <dbReference type="ChEBI" id="CHEBI:456216"/>
        <dbReference type="EC" id="2.7.1.50"/>
    </reaction>
</comment>
<keyword evidence="9 11" id="KW-0460">Magnesium</keyword>
<dbReference type="InterPro" id="IPR000417">
    <property type="entry name" value="Hyethyz_kinase"/>
</dbReference>
<evidence type="ECO:0000313" key="12">
    <source>
        <dbReference type="EMBL" id="MYM19958.1"/>
    </source>
</evidence>
<feature type="binding site" evidence="11">
    <location>
        <position position="130"/>
    </location>
    <ligand>
        <name>ATP</name>
        <dbReference type="ChEBI" id="CHEBI:30616"/>
    </ligand>
</feature>
<dbReference type="Gene3D" id="3.40.1190.20">
    <property type="match status" value="1"/>
</dbReference>
<evidence type="ECO:0000256" key="6">
    <source>
        <dbReference type="ARBA" id="ARBA00022741"/>
    </source>
</evidence>
<comment type="caution">
    <text evidence="12">The sequence shown here is derived from an EMBL/GenBank/DDBJ whole genome shotgun (WGS) entry which is preliminary data.</text>
</comment>
<keyword evidence="13" id="KW-1185">Reference proteome</keyword>
<gene>
    <name evidence="11" type="primary">thiM</name>
    <name evidence="12" type="ORF">GSY69_08250</name>
</gene>
<dbReference type="Proteomes" id="UP000469215">
    <property type="component" value="Unassembled WGS sequence"/>
</dbReference>
<feature type="binding site" evidence="11">
    <location>
        <position position="221"/>
    </location>
    <ligand>
        <name>substrate</name>
    </ligand>
</feature>
<keyword evidence="10 11" id="KW-0784">Thiamine biosynthesis</keyword>
<dbReference type="GO" id="GO:0005524">
    <property type="term" value="F:ATP binding"/>
    <property type="evidence" value="ECO:0007669"/>
    <property type="project" value="UniProtKB-UniRule"/>
</dbReference>
<comment type="similarity">
    <text evidence="11">Belongs to the Thz kinase family.</text>
</comment>
<proteinExistence type="inferred from homology"/>
<keyword evidence="8 11" id="KW-0067">ATP-binding</keyword>
<dbReference type="EMBL" id="WWEQ01000030">
    <property type="protein sequence ID" value="MYM19958.1"/>
    <property type="molecule type" value="Genomic_DNA"/>
</dbReference>
<protein>
    <recommendedName>
        <fullName evidence="11">Hydroxyethylthiazole kinase</fullName>
        <ecNumber evidence="11">2.7.1.50</ecNumber>
    </recommendedName>
    <alternativeName>
        <fullName evidence="11">4-methyl-5-beta-hydroxyethylthiazole kinase</fullName>
        <shortName evidence="11">TH kinase</shortName>
        <shortName evidence="11">Thz kinase</shortName>
    </alternativeName>
</protein>
<keyword evidence="6 11" id="KW-0547">Nucleotide-binding</keyword>
<reference evidence="12 13" key="1">
    <citation type="submission" date="2020-01" db="EMBL/GenBank/DDBJ databases">
        <authorList>
            <person name="Deng T."/>
        </authorList>
    </citation>
    <scope>NUCLEOTIDE SEQUENCE [LARGE SCALE GENOMIC DNA]</scope>
    <source>
        <strain evidence="12 13">5221</strain>
    </source>
</reference>
<dbReference type="PIRSF" id="PIRSF000513">
    <property type="entry name" value="Thz_kinase"/>
    <property type="match status" value="1"/>
</dbReference>
<dbReference type="UniPathway" id="UPA00060">
    <property type="reaction ID" value="UER00139"/>
</dbReference>
<name>A0A6N9H7B0_9MICO</name>
<keyword evidence="5 11" id="KW-0479">Metal-binding</keyword>
<evidence type="ECO:0000256" key="4">
    <source>
        <dbReference type="ARBA" id="ARBA00022679"/>
    </source>
</evidence>
<comment type="pathway">
    <text evidence="3 11">Cofactor biosynthesis; thiamine diphosphate biosynthesis; 4-methyl-5-(2-phosphoethyl)-thiazole from 5-(2-hydroxyethyl)-4-methylthiazole: step 1/1.</text>
</comment>
<evidence type="ECO:0000256" key="8">
    <source>
        <dbReference type="ARBA" id="ARBA00022840"/>
    </source>
</evidence>
<dbReference type="EC" id="2.7.1.50" evidence="11"/>
<feature type="binding site" evidence="11">
    <location>
        <position position="53"/>
    </location>
    <ligand>
        <name>substrate</name>
    </ligand>
</feature>
<dbReference type="PRINTS" id="PR01099">
    <property type="entry name" value="HYETHTZKNASE"/>
</dbReference>
<evidence type="ECO:0000256" key="5">
    <source>
        <dbReference type="ARBA" id="ARBA00022723"/>
    </source>
</evidence>
<sequence length="310" mass="30543">MAGAVTPFVTPAACGRVLSAVRADAPLVHCASSAVSMPTVADALLAAGARPVMTVTQVEAPLVVTGAAALLVNLGTLSEEAARAIVPTVAAARSAGLPWVLDPAAVGARTPVRTRLARTLVAEHSPTVIRCNAAEAAVLAGTGTGGSGPDARAGEAAARYDFEALDRAVPGIVCVTGEVDRIAGPAAPDLARTGEARTGEAHTRTRVELRRGDPLLTRVTGTGCALGALSAACAAAAEHPLTGAVAAAAWMSLAGEWAAARTRLPGSFRTALLDGLASVEPADVEAALSGAGASIASTHPDSGAAPDAPA</sequence>
<dbReference type="HAMAP" id="MF_00228">
    <property type="entry name" value="Thz_kinase"/>
    <property type="match status" value="1"/>
</dbReference>
<dbReference type="SUPFAM" id="SSF53613">
    <property type="entry name" value="Ribokinase-like"/>
    <property type="match status" value="1"/>
</dbReference>
<dbReference type="GO" id="GO:0004417">
    <property type="term" value="F:hydroxyethylthiazole kinase activity"/>
    <property type="evidence" value="ECO:0007669"/>
    <property type="project" value="UniProtKB-UniRule"/>
</dbReference>
<comment type="function">
    <text evidence="11">Catalyzes the phosphorylation of the hydroxyl group of 4-methyl-5-beta-hydroxyethylthiazole (THZ).</text>
</comment>
<dbReference type="GO" id="GO:0000287">
    <property type="term" value="F:magnesium ion binding"/>
    <property type="evidence" value="ECO:0007669"/>
    <property type="project" value="UniProtKB-UniRule"/>
</dbReference>
<evidence type="ECO:0000256" key="9">
    <source>
        <dbReference type="ARBA" id="ARBA00022842"/>
    </source>
</evidence>
<dbReference type="GO" id="GO:0009229">
    <property type="term" value="P:thiamine diphosphate biosynthetic process"/>
    <property type="evidence" value="ECO:0007669"/>
    <property type="project" value="UniProtKB-UniRule"/>
</dbReference>
<accession>A0A6N9H7B0</accession>
<keyword evidence="7 11" id="KW-0418">Kinase</keyword>
<evidence type="ECO:0000256" key="2">
    <source>
        <dbReference type="ARBA" id="ARBA00001946"/>
    </source>
</evidence>
<comment type="cofactor">
    <cofactor evidence="2 11">
        <name>Mg(2+)</name>
        <dbReference type="ChEBI" id="CHEBI:18420"/>
    </cofactor>
</comment>
<feature type="binding site" evidence="11">
    <location>
        <position position="176"/>
    </location>
    <ligand>
        <name>ATP</name>
        <dbReference type="ChEBI" id="CHEBI:30616"/>
    </ligand>
</feature>
<evidence type="ECO:0000256" key="11">
    <source>
        <dbReference type="HAMAP-Rule" id="MF_00228"/>
    </source>
</evidence>
<dbReference type="Pfam" id="PF02110">
    <property type="entry name" value="HK"/>
    <property type="match status" value="1"/>
</dbReference>
<evidence type="ECO:0000313" key="13">
    <source>
        <dbReference type="Proteomes" id="UP000469215"/>
    </source>
</evidence>
<dbReference type="AlphaFoldDB" id="A0A6N9H7B0"/>
<dbReference type="GO" id="GO:0009228">
    <property type="term" value="P:thiamine biosynthetic process"/>
    <property type="evidence" value="ECO:0007669"/>
    <property type="project" value="UniProtKB-KW"/>
</dbReference>
<dbReference type="RefSeq" id="WP_160953385.1">
    <property type="nucleotide sequence ID" value="NZ_WWEQ01000030.1"/>
</dbReference>
<keyword evidence="4 11" id="KW-0808">Transferase</keyword>
<evidence type="ECO:0000256" key="1">
    <source>
        <dbReference type="ARBA" id="ARBA00001771"/>
    </source>
</evidence>
<organism evidence="12 13">
    <name type="scientific">Brevibacterium rongguiense</name>
    <dbReference type="NCBI Taxonomy" id="2695267"/>
    <lineage>
        <taxon>Bacteria</taxon>
        <taxon>Bacillati</taxon>
        <taxon>Actinomycetota</taxon>
        <taxon>Actinomycetes</taxon>
        <taxon>Micrococcales</taxon>
        <taxon>Brevibacteriaceae</taxon>
        <taxon>Brevibacterium</taxon>
    </lineage>
</organism>
<evidence type="ECO:0000256" key="7">
    <source>
        <dbReference type="ARBA" id="ARBA00022777"/>
    </source>
</evidence>
<dbReference type="InterPro" id="IPR029056">
    <property type="entry name" value="Ribokinase-like"/>
</dbReference>